<dbReference type="AlphaFoldDB" id="A0A6D2HZS7"/>
<comment type="similarity">
    <text evidence="1 2">Belongs to the small heat shock protein (HSP20) family.</text>
</comment>
<dbReference type="Pfam" id="PF00011">
    <property type="entry name" value="HSP20"/>
    <property type="match status" value="1"/>
</dbReference>
<dbReference type="PANTHER" id="PTHR34661">
    <property type="entry name" value="INCREASED DNA METHYLATION 3"/>
    <property type="match status" value="1"/>
</dbReference>
<sequence length="196" mass="20956">MDSNNPENKSNQTILNVVPLNSAPYVGPSSSYTSSMLANKSNDNAEKARSPMILLPSGSIQEVYDLLSQNKNGVVLTGSAALGKIGHTVGLVDIAVSDETYFFRVSLPGVVREEKYFSCEISDDGTVSIKGVTATGEKTVCKHSQVFKMLTQNMSPPGHFSISFPLPGPVKSKEVTGNFGPDGVLECVVKKKLNKD</sequence>
<name>A0A6D2HZS7_9BRAS</name>
<dbReference type="FunFam" id="2.60.40.790:FF:000049">
    <property type="entry name" value="Increased DNA methylation 3"/>
    <property type="match status" value="1"/>
</dbReference>
<evidence type="ECO:0000256" key="2">
    <source>
        <dbReference type="RuleBase" id="RU003616"/>
    </source>
</evidence>
<evidence type="ECO:0000313" key="6">
    <source>
        <dbReference type="Proteomes" id="UP000467841"/>
    </source>
</evidence>
<dbReference type="CDD" id="cd06464">
    <property type="entry name" value="ACD_sHsps-like"/>
    <property type="match status" value="1"/>
</dbReference>
<dbReference type="SUPFAM" id="SSF49764">
    <property type="entry name" value="HSP20-like chaperones"/>
    <property type="match status" value="1"/>
</dbReference>
<dbReference type="PANTHER" id="PTHR34661:SF8">
    <property type="entry name" value="ALPHA-CRYSTALLIN DOMAIN-CONTAINING PROTEIN 22.3"/>
    <property type="match status" value="1"/>
</dbReference>
<dbReference type="Proteomes" id="UP000467841">
    <property type="component" value="Unassembled WGS sequence"/>
</dbReference>
<evidence type="ECO:0000256" key="1">
    <source>
        <dbReference type="PROSITE-ProRule" id="PRU00285"/>
    </source>
</evidence>
<keyword evidence="6" id="KW-1185">Reference proteome</keyword>
<dbReference type="GO" id="GO:0005634">
    <property type="term" value="C:nucleus"/>
    <property type="evidence" value="ECO:0007669"/>
    <property type="project" value="TreeGrafter"/>
</dbReference>
<dbReference type="PROSITE" id="PS01031">
    <property type="entry name" value="SHSP"/>
    <property type="match status" value="1"/>
</dbReference>
<evidence type="ECO:0000259" key="3">
    <source>
        <dbReference type="PROSITE" id="PS01031"/>
    </source>
</evidence>
<proteinExistence type="inferred from homology"/>
<organism evidence="4 6">
    <name type="scientific">Microthlaspi erraticum</name>
    <dbReference type="NCBI Taxonomy" id="1685480"/>
    <lineage>
        <taxon>Eukaryota</taxon>
        <taxon>Viridiplantae</taxon>
        <taxon>Streptophyta</taxon>
        <taxon>Embryophyta</taxon>
        <taxon>Tracheophyta</taxon>
        <taxon>Spermatophyta</taxon>
        <taxon>Magnoliopsida</taxon>
        <taxon>eudicotyledons</taxon>
        <taxon>Gunneridae</taxon>
        <taxon>Pentapetalae</taxon>
        <taxon>rosids</taxon>
        <taxon>malvids</taxon>
        <taxon>Brassicales</taxon>
        <taxon>Brassicaceae</taxon>
        <taxon>Coluteocarpeae</taxon>
        <taxon>Microthlaspi</taxon>
    </lineage>
</organism>
<dbReference type="InterPro" id="IPR008978">
    <property type="entry name" value="HSP20-like_chaperone"/>
</dbReference>
<feature type="domain" description="SHSP" evidence="3">
    <location>
        <begin position="80"/>
        <end position="196"/>
    </location>
</feature>
<dbReference type="InterPro" id="IPR039321">
    <property type="entry name" value="IDM2/3-like"/>
</dbReference>
<dbReference type="InterPro" id="IPR002068">
    <property type="entry name" value="A-crystallin/Hsp20_dom"/>
</dbReference>
<accession>A0A6D2HZS7</accession>
<gene>
    <name evidence="4" type="ORF">MERR_LOCUS9891</name>
    <name evidence="5" type="ORF">MERR_LOCUS9909</name>
</gene>
<reference evidence="4 6" key="1">
    <citation type="submission" date="2020-01" db="EMBL/GenBank/DDBJ databases">
        <authorList>
            <person name="Mishra B."/>
        </authorList>
    </citation>
    <scope>NUCLEOTIDE SEQUENCE [LARGE SCALE GENOMIC DNA]</scope>
</reference>
<protein>
    <recommendedName>
        <fullName evidence="3">SHSP domain-containing protein</fullName>
    </recommendedName>
</protein>
<evidence type="ECO:0000313" key="4">
    <source>
        <dbReference type="EMBL" id="CAA7022656.1"/>
    </source>
</evidence>
<dbReference type="EMBL" id="CACVBM020000721">
    <property type="protein sequence ID" value="CAA7022674.1"/>
    <property type="molecule type" value="Genomic_DNA"/>
</dbReference>
<dbReference type="Gene3D" id="2.60.40.790">
    <property type="match status" value="1"/>
</dbReference>
<dbReference type="OrthoDB" id="1211981at2759"/>
<evidence type="ECO:0000313" key="5">
    <source>
        <dbReference type="EMBL" id="CAA7022674.1"/>
    </source>
</evidence>
<dbReference type="EMBL" id="CACVBM020000721">
    <property type="protein sequence ID" value="CAA7022656.1"/>
    <property type="molecule type" value="Genomic_DNA"/>
</dbReference>